<sequence>MIINNVVHSGPALSIPAHLSYGEFILDKLKEHYFKDDTVAMINGETGHKTTYKYILQETVNFAVGLQKLGVKRGDVVALFSENRDEFIIAAMAGSICGATVTTYNVMYTKDEIIHVSKISQPTVIVCSEIAIQRSLDTLKSIRCIKKIIQMNGKPLDPTVLPYSSILIETNVLEYEAAEVQGWTDVAYILYSSGTTGLPKGVMLTHVNALYSASNLHNGKDNKNSARLLTIVPWYHAYGLMSTINYLLLDRFMVYFSGFTPDKYLNAIQEFKLTMLLAVPPIVVFLAKHPLVVKYDLSSVQVVWCGAAPLSAETIALALKRMPNCIGIFQAYGMTETSLAATKDSEEENVPRRPGAGGYPISGVKIKVVDIETRKKLGPNEQGEICIKGPILMKGYAGNDKESREIIDVEGYLKTGDIGYYNEDGCFFIVDRLKELIKYKGSQVAPATVENVLLQHNGVAECGVVGAPDEVAGELPTAFVVPKPGANVTEQELIAFSNTLLSPSSRLHGGVFFVKEIPKNPSVHGPPALSIPAHLSYGQFILDKLKEHYFKDDTVAMVNGDTGHETRYKYIVQETVNFAAGLQKIGVKKGDVVALSSENRDEFIVAAMAGSICGATITTFNVEYTKEEIIHASKISQPTVIICSESSLLRILDILKSIRCIKKIIQMNGEPLNQTILPYSSLLVETNVLEYEAAEVQGWTDVAYILYSSGTTGLPKGVMLTHTNILYFAARMLPGLDRENSTRFLTLVPWYHAYGLISTINYFLLNTFFVYLSGFNPDKYLNAIQEYKLTMLLVVPPIVVFLAKHPNVLKYDLSSVAIIWSGAAPLSAETISLALKRMPNCKGIFQGYGMTETTLGAIQDSDDENVPRKPGACGYPIYGVKVKVVDIETRRKLGPNEHGEICIKGPILMKGYAGNEKESRQIIDVEGYLKTGDVGYYDEDGCFFIVDRLKELIKYKGNQVAPATVETVLLQHNGVAECGVVGAPDEVAGELPTAFVVLKPGANVTEQELIEFSRKPMEMKRQ</sequence>
<dbReference type="Proteomes" id="UP000824533">
    <property type="component" value="Linkage Group LG19"/>
</dbReference>
<evidence type="ECO:0000313" key="1">
    <source>
        <dbReference type="EMBL" id="KAJ0173594.1"/>
    </source>
</evidence>
<gene>
    <name evidence="1" type="ORF">K1T71_010743</name>
</gene>
<proteinExistence type="predicted"/>
<evidence type="ECO:0000313" key="2">
    <source>
        <dbReference type="Proteomes" id="UP000824533"/>
    </source>
</evidence>
<reference evidence="1 2" key="1">
    <citation type="journal article" date="2021" name="Front. Genet.">
        <title>Chromosome-Level Genome Assembly Reveals Significant Gene Expansion in the Toll and IMD Signaling Pathways of Dendrolimus kikuchii.</title>
        <authorList>
            <person name="Zhou J."/>
            <person name="Wu P."/>
            <person name="Xiong Z."/>
            <person name="Liu N."/>
            <person name="Zhao N."/>
            <person name="Ji M."/>
            <person name="Qiu Y."/>
            <person name="Yang B."/>
        </authorList>
    </citation>
    <scope>NUCLEOTIDE SEQUENCE [LARGE SCALE GENOMIC DNA]</scope>
    <source>
        <strain evidence="1">Ann1</strain>
    </source>
</reference>
<accession>A0ACC1CPP5</accession>
<comment type="caution">
    <text evidence="1">The sequence shown here is derived from an EMBL/GenBank/DDBJ whole genome shotgun (WGS) entry which is preliminary data.</text>
</comment>
<dbReference type="EMBL" id="CM034405">
    <property type="protein sequence ID" value="KAJ0173594.1"/>
    <property type="molecule type" value="Genomic_DNA"/>
</dbReference>
<protein>
    <submittedName>
        <fullName evidence="1">Uncharacterized protein</fullName>
    </submittedName>
</protein>
<keyword evidence="2" id="KW-1185">Reference proteome</keyword>
<name>A0ACC1CPP5_9NEOP</name>
<organism evidence="1 2">
    <name type="scientific">Dendrolimus kikuchii</name>
    <dbReference type="NCBI Taxonomy" id="765133"/>
    <lineage>
        <taxon>Eukaryota</taxon>
        <taxon>Metazoa</taxon>
        <taxon>Ecdysozoa</taxon>
        <taxon>Arthropoda</taxon>
        <taxon>Hexapoda</taxon>
        <taxon>Insecta</taxon>
        <taxon>Pterygota</taxon>
        <taxon>Neoptera</taxon>
        <taxon>Endopterygota</taxon>
        <taxon>Lepidoptera</taxon>
        <taxon>Glossata</taxon>
        <taxon>Ditrysia</taxon>
        <taxon>Bombycoidea</taxon>
        <taxon>Lasiocampidae</taxon>
        <taxon>Dendrolimus</taxon>
    </lineage>
</organism>